<organism evidence="2 3">
    <name type="scientific">Paenibacillus farraposensis</name>
    <dbReference type="NCBI Taxonomy" id="2807095"/>
    <lineage>
        <taxon>Bacteria</taxon>
        <taxon>Bacillati</taxon>
        <taxon>Bacillota</taxon>
        <taxon>Bacilli</taxon>
        <taxon>Bacillales</taxon>
        <taxon>Paenibacillaceae</taxon>
        <taxon>Paenibacillus</taxon>
    </lineage>
</organism>
<keyword evidence="3" id="KW-1185">Reference proteome</keyword>
<gene>
    <name evidence="2" type="ORF">ACFQ5D_06675</name>
</gene>
<name>A0ABW4DBB7_9BACL</name>
<proteinExistence type="predicted"/>
<dbReference type="RefSeq" id="WP_229526062.1">
    <property type="nucleotide sequence ID" value="NZ_JAFFQR010000112.1"/>
</dbReference>
<dbReference type="SUPFAM" id="SSF51695">
    <property type="entry name" value="PLC-like phosphodiesterases"/>
    <property type="match status" value="1"/>
</dbReference>
<dbReference type="Pfam" id="PF03009">
    <property type="entry name" value="GDPD"/>
    <property type="match status" value="1"/>
</dbReference>
<accession>A0ABW4DBB7</accession>
<dbReference type="PANTHER" id="PTHR46211">
    <property type="entry name" value="GLYCEROPHOSPHORYL DIESTER PHOSPHODIESTERASE"/>
    <property type="match status" value="1"/>
</dbReference>
<dbReference type="PROSITE" id="PS51704">
    <property type="entry name" value="GP_PDE"/>
    <property type="match status" value="1"/>
</dbReference>
<feature type="domain" description="GP-PDE" evidence="1">
    <location>
        <begin position="3"/>
        <end position="240"/>
    </location>
</feature>
<dbReference type="PANTHER" id="PTHR46211:SF14">
    <property type="entry name" value="GLYCEROPHOSPHODIESTER PHOSPHODIESTERASE"/>
    <property type="match status" value="1"/>
</dbReference>
<sequence>MKHLCVAHRGFSGIAPENTLAAFRLALEQSFVHWIELDVQVSKDGVPVVIHDFTLERTTNGTGRIKDSDWKELQQLDAGSWKNAECLGEKIPTLAQVLDLCHGRVSLNIELKTTGDMYPGLEKAVLREIMMREMQNEVVLTSFDRSALRRTKELNPEIRTGLIIDARPDDLAKQLEKLQCSFLSIGYPHLDRYLLRDLTGRGITVMAWTVDDCRIMRRLSALHPDLMICTNWPDRWEQAFLLSKRRMWHYIRKLIRFR</sequence>
<comment type="caution">
    <text evidence="2">The sequence shown here is derived from an EMBL/GenBank/DDBJ whole genome shotgun (WGS) entry which is preliminary data.</text>
</comment>
<reference evidence="3" key="1">
    <citation type="journal article" date="2019" name="Int. J. Syst. Evol. Microbiol.">
        <title>The Global Catalogue of Microorganisms (GCM) 10K type strain sequencing project: providing services to taxonomists for standard genome sequencing and annotation.</title>
        <authorList>
            <consortium name="The Broad Institute Genomics Platform"/>
            <consortium name="The Broad Institute Genome Sequencing Center for Infectious Disease"/>
            <person name="Wu L."/>
            <person name="Ma J."/>
        </authorList>
    </citation>
    <scope>NUCLEOTIDE SEQUENCE [LARGE SCALE GENOMIC DNA]</scope>
    <source>
        <strain evidence="3">CCM 9147</strain>
    </source>
</reference>
<dbReference type="InterPro" id="IPR030395">
    <property type="entry name" value="GP_PDE_dom"/>
</dbReference>
<dbReference type="Proteomes" id="UP001597340">
    <property type="component" value="Unassembled WGS sequence"/>
</dbReference>
<dbReference type="Gene3D" id="3.20.20.190">
    <property type="entry name" value="Phosphatidylinositol (PI) phosphodiesterase"/>
    <property type="match status" value="1"/>
</dbReference>
<dbReference type="InterPro" id="IPR017946">
    <property type="entry name" value="PLC-like_Pdiesterase_TIM-brl"/>
</dbReference>
<dbReference type="EMBL" id="JBHTNZ010000006">
    <property type="protein sequence ID" value="MFD1461131.1"/>
    <property type="molecule type" value="Genomic_DNA"/>
</dbReference>
<evidence type="ECO:0000313" key="3">
    <source>
        <dbReference type="Proteomes" id="UP001597340"/>
    </source>
</evidence>
<evidence type="ECO:0000259" key="1">
    <source>
        <dbReference type="PROSITE" id="PS51704"/>
    </source>
</evidence>
<protein>
    <submittedName>
        <fullName evidence="2">Glycerophosphodiester phosphodiesterase</fullName>
    </submittedName>
</protein>
<evidence type="ECO:0000313" key="2">
    <source>
        <dbReference type="EMBL" id="MFD1461131.1"/>
    </source>
</evidence>